<evidence type="ECO:0000313" key="1">
    <source>
        <dbReference type="EMBL" id="ABQ80481.1"/>
    </source>
</evidence>
<dbReference type="EMBL" id="CP000712">
    <property type="protein sequence ID" value="ABQ80481.1"/>
    <property type="molecule type" value="Genomic_DNA"/>
</dbReference>
<protein>
    <submittedName>
        <fullName evidence="1">Uncharacterized protein</fullName>
    </submittedName>
</protein>
<sequence>MKAGQPCWTDYPHTPLASHNKNAGTLPAFLFTGHQPIE</sequence>
<dbReference type="KEGG" id="ppf:Pput_4358"/>
<dbReference type="AlphaFoldDB" id="A5W8M1"/>
<gene>
    <name evidence="1" type="ordered locus">Pput_4358</name>
</gene>
<accession>A5W8M1</accession>
<dbReference type="HOGENOM" id="CLU_3331782_0_0_6"/>
<name>A5W8M1_PSEP1</name>
<organism evidence="1">
    <name type="scientific">Pseudomonas putida (strain ATCC 700007 / DSM 6899 / JCM 31910 / BCRC 17059 / LMG 24140 / F1)</name>
    <dbReference type="NCBI Taxonomy" id="351746"/>
    <lineage>
        <taxon>Bacteria</taxon>
        <taxon>Pseudomonadati</taxon>
        <taxon>Pseudomonadota</taxon>
        <taxon>Gammaproteobacteria</taxon>
        <taxon>Pseudomonadales</taxon>
        <taxon>Pseudomonadaceae</taxon>
        <taxon>Pseudomonas</taxon>
    </lineage>
</organism>
<proteinExistence type="predicted"/>
<reference evidence="1" key="1">
    <citation type="submission" date="2007-05" db="EMBL/GenBank/DDBJ databases">
        <title>Complete sequence of Pseudomonas putida F1.</title>
        <authorList>
            <consortium name="US DOE Joint Genome Institute"/>
            <person name="Copeland A."/>
            <person name="Lucas S."/>
            <person name="Lapidus A."/>
            <person name="Barry K."/>
            <person name="Detter J.C."/>
            <person name="Glavina del Rio T."/>
            <person name="Hammon N."/>
            <person name="Israni S."/>
            <person name="Dalin E."/>
            <person name="Tice H."/>
            <person name="Pitluck S."/>
            <person name="Chain P."/>
            <person name="Malfatti S."/>
            <person name="Shin M."/>
            <person name="Vergez L."/>
            <person name="Schmutz J."/>
            <person name="Larimer F."/>
            <person name="Land M."/>
            <person name="Hauser L."/>
            <person name="Kyrpides N."/>
            <person name="Lykidis A."/>
            <person name="Parales R."/>
            <person name="Richardson P."/>
        </authorList>
    </citation>
    <scope>NUCLEOTIDE SEQUENCE [LARGE SCALE GENOMIC DNA]</scope>
    <source>
        <strain evidence="1">F1</strain>
    </source>
</reference>